<dbReference type="PANTHER" id="PTHR33990:SF1">
    <property type="entry name" value="PROTEIN YJDN"/>
    <property type="match status" value="1"/>
</dbReference>
<gene>
    <name evidence="1" type="ORF">CCAX7_40300</name>
</gene>
<dbReference type="Pfam" id="PF00903">
    <property type="entry name" value="Glyoxalase"/>
    <property type="match status" value="1"/>
</dbReference>
<sequence length="138" mass="15635">MQANAYLEFNGQCEAAFKFYEQNLGGQIIMMMNHEGLPAEDKQQIPEDMQNMILHARLDLGSTVIMGSDTPTNRPVKPQGFSVSLLVDTPEEAERIFKALSENGSVRMPIEETFWAHRFGMVTDQFGTPWMVNCEKTM</sequence>
<evidence type="ECO:0000313" key="1">
    <source>
        <dbReference type="EMBL" id="BDI31979.1"/>
    </source>
</evidence>
<accession>A0A402D508</accession>
<name>A0A402D508_9BACT</name>
<dbReference type="AlphaFoldDB" id="A0A402D508"/>
<dbReference type="Proteomes" id="UP000287394">
    <property type="component" value="Chromosome"/>
</dbReference>
<protein>
    <submittedName>
        <fullName evidence="1">VOC family protein</fullName>
    </submittedName>
</protein>
<proteinExistence type="predicted"/>
<reference evidence="1 2" key="1">
    <citation type="journal article" date="2019" name="Int. J. Syst. Evol. Microbiol.">
        <title>Capsulimonas corticalis gen. nov., sp. nov., an aerobic capsulated bacterium, of a novel bacterial order, Capsulimonadales ord. nov., of the class Armatimonadia of the phylum Armatimonadetes.</title>
        <authorList>
            <person name="Li J."/>
            <person name="Kudo C."/>
            <person name="Tonouchi A."/>
        </authorList>
    </citation>
    <scope>NUCLEOTIDE SEQUENCE [LARGE SCALE GENOMIC DNA]</scope>
    <source>
        <strain evidence="1 2">AX-7</strain>
    </source>
</reference>
<organism evidence="1 2">
    <name type="scientific">Capsulimonas corticalis</name>
    <dbReference type="NCBI Taxonomy" id="2219043"/>
    <lineage>
        <taxon>Bacteria</taxon>
        <taxon>Bacillati</taxon>
        <taxon>Armatimonadota</taxon>
        <taxon>Armatimonadia</taxon>
        <taxon>Capsulimonadales</taxon>
        <taxon>Capsulimonadaceae</taxon>
        <taxon>Capsulimonas</taxon>
    </lineage>
</organism>
<dbReference type="SUPFAM" id="SSF54593">
    <property type="entry name" value="Glyoxalase/Bleomycin resistance protein/Dihydroxybiphenyl dioxygenase"/>
    <property type="match status" value="1"/>
</dbReference>
<dbReference type="EMBL" id="AP025739">
    <property type="protein sequence ID" value="BDI31979.1"/>
    <property type="molecule type" value="Genomic_DNA"/>
</dbReference>
<dbReference type="Gene3D" id="3.10.180.10">
    <property type="entry name" value="2,3-Dihydroxybiphenyl 1,2-Dioxygenase, domain 1"/>
    <property type="match status" value="1"/>
</dbReference>
<keyword evidence="2" id="KW-1185">Reference proteome</keyword>
<dbReference type="RefSeq" id="WP_119324516.1">
    <property type="nucleotide sequence ID" value="NZ_AP025739.1"/>
</dbReference>
<dbReference type="InterPro" id="IPR029068">
    <property type="entry name" value="Glyas_Bleomycin-R_OHBP_Dase"/>
</dbReference>
<dbReference type="InterPro" id="IPR028973">
    <property type="entry name" value="PhnB-like"/>
</dbReference>
<dbReference type="OrthoDB" id="9795306at2"/>
<evidence type="ECO:0000313" key="2">
    <source>
        <dbReference type="Proteomes" id="UP000287394"/>
    </source>
</evidence>
<dbReference type="PANTHER" id="PTHR33990">
    <property type="entry name" value="PROTEIN YJDN-RELATED"/>
    <property type="match status" value="1"/>
</dbReference>
<dbReference type="InterPro" id="IPR004360">
    <property type="entry name" value="Glyas_Fos-R_dOase_dom"/>
</dbReference>
<dbReference type="CDD" id="cd06588">
    <property type="entry name" value="PhnB_like"/>
    <property type="match status" value="1"/>
</dbReference>
<dbReference type="KEGG" id="ccot:CCAX7_40300"/>